<keyword evidence="1" id="KW-0472">Membrane</keyword>
<dbReference type="Proteomes" id="UP000229897">
    <property type="component" value="Chromosome"/>
</dbReference>
<gene>
    <name evidence="2" type="ORF">CR152_08160</name>
</gene>
<dbReference type="KEGG" id="mass:CR152_08160"/>
<feature type="transmembrane region" description="Helical" evidence="1">
    <location>
        <begin position="128"/>
        <end position="144"/>
    </location>
</feature>
<keyword evidence="3" id="KW-1185">Reference proteome</keyword>
<reference evidence="2" key="1">
    <citation type="submission" date="2017-10" db="EMBL/GenBank/DDBJ databases">
        <title>Massilia psychrophilum sp. nov., a novel purple-pigmented bacterium isolated from Tianshan glacier, Xinjiang Municipality, China.</title>
        <authorList>
            <person name="Wang H."/>
        </authorList>
    </citation>
    <scope>NUCLEOTIDE SEQUENCE [LARGE SCALE GENOMIC DNA]</scope>
    <source>
        <strain evidence="2">B2</strain>
    </source>
</reference>
<keyword evidence="1" id="KW-1133">Transmembrane helix</keyword>
<proteinExistence type="predicted"/>
<dbReference type="RefSeq" id="WP_099874470.1">
    <property type="nucleotide sequence ID" value="NZ_CP024608.1"/>
</dbReference>
<accession>A0A2D2DHM9</accession>
<evidence type="ECO:0000313" key="3">
    <source>
        <dbReference type="Proteomes" id="UP000229897"/>
    </source>
</evidence>
<feature type="transmembrane region" description="Helical" evidence="1">
    <location>
        <begin position="100"/>
        <end position="122"/>
    </location>
</feature>
<feature type="transmembrane region" description="Helical" evidence="1">
    <location>
        <begin position="202"/>
        <end position="223"/>
    </location>
</feature>
<feature type="transmembrane region" description="Helical" evidence="1">
    <location>
        <begin position="60"/>
        <end position="88"/>
    </location>
</feature>
<dbReference type="AlphaFoldDB" id="A0A2D2DHM9"/>
<sequence length="376" mass="39809">MTWITRFATTLSFLKDALDVIFKLSPLSLGASGLLIWSYLHTIGWGGIFSESAMSVAGLAYLFVAAVLLAILLNLMFVLPSMFIMALAQYYDAGQLFPKKAVAASGIALMTWLISFGVIAHIPELSPWWAVAIPFVITGGFGLRNRTELGASSGPTTSTRVTMKALCFSMLAVGAILSTIFTLQVTFSIGSQLGRMDTLSEVLIFIICVLLGGLGTAPGLAYLHKRSVQTDAVPARKAALMALLFVAYVVFGLAITVRPVHLMVLRAAGIYSDVPVTFLISDSKLEPALTAAGLSITHGTGMSTVDAYVRFRFSGVRVLCKTSLAAAAKEAHAQNITPAKAGKVGESAASREAAAAAALGAHCIQMSATELRELRR</sequence>
<keyword evidence="1" id="KW-0812">Transmembrane</keyword>
<evidence type="ECO:0000313" key="2">
    <source>
        <dbReference type="EMBL" id="ATQ74491.1"/>
    </source>
</evidence>
<organism evidence="2 3">
    <name type="scientific">Massilia violaceinigra</name>
    <dbReference type="NCBI Taxonomy" id="2045208"/>
    <lineage>
        <taxon>Bacteria</taxon>
        <taxon>Pseudomonadati</taxon>
        <taxon>Pseudomonadota</taxon>
        <taxon>Betaproteobacteria</taxon>
        <taxon>Burkholderiales</taxon>
        <taxon>Oxalobacteraceae</taxon>
        <taxon>Telluria group</taxon>
        <taxon>Massilia</taxon>
    </lineage>
</organism>
<feature type="transmembrane region" description="Helical" evidence="1">
    <location>
        <begin position="20"/>
        <end position="40"/>
    </location>
</feature>
<feature type="transmembrane region" description="Helical" evidence="1">
    <location>
        <begin position="235"/>
        <end position="257"/>
    </location>
</feature>
<name>A0A2D2DHM9_9BURK</name>
<evidence type="ECO:0000256" key="1">
    <source>
        <dbReference type="SAM" id="Phobius"/>
    </source>
</evidence>
<dbReference type="EMBL" id="CP024608">
    <property type="protein sequence ID" value="ATQ74491.1"/>
    <property type="molecule type" value="Genomic_DNA"/>
</dbReference>
<protein>
    <submittedName>
        <fullName evidence="2">Uncharacterized protein</fullName>
    </submittedName>
</protein>
<dbReference type="OrthoDB" id="9004031at2"/>
<feature type="transmembrane region" description="Helical" evidence="1">
    <location>
        <begin position="165"/>
        <end position="190"/>
    </location>
</feature>